<evidence type="ECO:0000256" key="4">
    <source>
        <dbReference type="SAM" id="MobiDB-lite"/>
    </source>
</evidence>
<dbReference type="PANTHER" id="PTHR30136">
    <property type="entry name" value="HELIX-TURN-HELIX TRANSCRIPTIONAL REGULATOR, ICLR FAMILY"/>
    <property type="match status" value="1"/>
</dbReference>
<protein>
    <submittedName>
        <fullName evidence="7">Helix-turn-helix domain-containing protein</fullName>
    </submittedName>
</protein>
<dbReference type="InterPro" id="IPR036388">
    <property type="entry name" value="WH-like_DNA-bd_sf"/>
</dbReference>
<feature type="domain" description="HTH iclR-type" evidence="5">
    <location>
        <begin position="25"/>
        <end position="85"/>
    </location>
</feature>
<dbReference type="InterPro" id="IPR029016">
    <property type="entry name" value="GAF-like_dom_sf"/>
</dbReference>
<dbReference type="EMBL" id="BAAANT010000079">
    <property type="protein sequence ID" value="GAA1500963.1"/>
    <property type="molecule type" value="Genomic_DNA"/>
</dbReference>
<dbReference type="InterPro" id="IPR036390">
    <property type="entry name" value="WH_DNA-bd_sf"/>
</dbReference>
<evidence type="ECO:0000259" key="6">
    <source>
        <dbReference type="PROSITE" id="PS51078"/>
    </source>
</evidence>
<evidence type="ECO:0000313" key="7">
    <source>
        <dbReference type="EMBL" id="GAA1500963.1"/>
    </source>
</evidence>
<evidence type="ECO:0000256" key="2">
    <source>
        <dbReference type="ARBA" id="ARBA00023125"/>
    </source>
</evidence>
<evidence type="ECO:0000313" key="8">
    <source>
        <dbReference type="Proteomes" id="UP001422759"/>
    </source>
</evidence>
<keyword evidence="2" id="KW-0238">DNA-binding</keyword>
<comment type="caution">
    <text evidence="7">The sequence shown here is derived from an EMBL/GenBank/DDBJ whole genome shotgun (WGS) entry which is preliminary data.</text>
</comment>
<dbReference type="SUPFAM" id="SSF46785">
    <property type="entry name" value="Winged helix' DNA-binding domain"/>
    <property type="match status" value="1"/>
</dbReference>
<keyword evidence="8" id="KW-1185">Reference proteome</keyword>
<keyword evidence="1" id="KW-0805">Transcription regulation</keyword>
<dbReference type="PANTHER" id="PTHR30136:SF35">
    <property type="entry name" value="HTH-TYPE TRANSCRIPTIONAL REGULATOR RV1719"/>
    <property type="match status" value="1"/>
</dbReference>
<organism evidence="7 8">
    <name type="scientific">Kitasatospora kazusensis</name>
    <dbReference type="NCBI Taxonomy" id="407974"/>
    <lineage>
        <taxon>Bacteria</taxon>
        <taxon>Bacillati</taxon>
        <taxon>Actinomycetota</taxon>
        <taxon>Actinomycetes</taxon>
        <taxon>Kitasatosporales</taxon>
        <taxon>Streptomycetaceae</taxon>
        <taxon>Kitasatospora</taxon>
    </lineage>
</organism>
<proteinExistence type="predicted"/>
<evidence type="ECO:0000256" key="1">
    <source>
        <dbReference type="ARBA" id="ARBA00023015"/>
    </source>
</evidence>
<dbReference type="SUPFAM" id="SSF55781">
    <property type="entry name" value="GAF domain-like"/>
    <property type="match status" value="1"/>
</dbReference>
<feature type="region of interest" description="Disordered" evidence="4">
    <location>
        <begin position="1"/>
        <end position="25"/>
    </location>
</feature>
<accession>A0ABP4KCE4</accession>
<evidence type="ECO:0000259" key="5">
    <source>
        <dbReference type="PROSITE" id="PS51077"/>
    </source>
</evidence>
<dbReference type="Gene3D" id="3.30.450.40">
    <property type="match status" value="1"/>
</dbReference>
<dbReference type="PROSITE" id="PS51077">
    <property type="entry name" value="HTH_ICLR"/>
    <property type="match status" value="1"/>
</dbReference>
<sequence length="264" mass="28414">MAMALDDTPDTPPPAAAPAPRRPHHRTVDRVAALLDAVARAPMGLSLSQLATRLEAPVSSIQGLVNGLTAVGYLTEEDKRFLLGPATYVLNLAAGRRPAAGVRQEDLEELATRTGADVLVAVRVGDSVVYTSHAGPWSIQRLAYRVTEYRASPMLCTAAGWAILAHADERDLRAHLATEGERYPRQTTEFLDRIEHIRRTGMAYTHALGDPEVSAVAVPLGGGGQADAAILVIGRHEQIDGRSNELGAQLQEAVRAWESRQDQP</sequence>
<dbReference type="InterPro" id="IPR014757">
    <property type="entry name" value="Tscrpt_reg_IclR_C"/>
</dbReference>
<dbReference type="InterPro" id="IPR050707">
    <property type="entry name" value="HTH_MetabolicPath_Reg"/>
</dbReference>
<dbReference type="Proteomes" id="UP001422759">
    <property type="component" value="Unassembled WGS sequence"/>
</dbReference>
<reference evidence="8" key="1">
    <citation type="journal article" date="2019" name="Int. J. Syst. Evol. Microbiol.">
        <title>The Global Catalogue of Microorganisms (GCM) 10K type strain sequencing project: providing services to taxonomists for standard genome sequencing and annotation.</title>
        <authorList>
            <consortium name="The Broad Institute Genomics Platform"/>
            <consortium name="The Broad Institute Genome Sequencing Center for Infectious Disease"/>
            <person name="Wu L."/>
            <person name="Ma J."/>
        </authorList>
    </citation>
    <scope>NUCLEOTIDE SEQUENCE [LARGE SCALE GENOMIC DNA]</scope>
    <source>
        <strain evidence="8">JCM 14560</strain>
    </source>
</reference>
<evidence type="ECO:0000256" key="3">
    <source>
        <dbReference type="ARBA" id="ARBA00023163"/>
    </source>
</evidence>
<gene>
    <name evidence="7" type="ORF">GCM10009760_63340</name>
</gene>
<name>A0ABP4KCE4_9ACTN</name>
<dbReference type="PROSITE" id="PS51078">
    <property type="entry name" value="ICLR_ED"/>
    <property type="match status" value="1"/>
</dbReference>
<dbReference type="SMART" id="SM00346">
    <property type="entry name" value="HTH_ICLR"/>
    <property type="match status" value="1"/>
</dbReference>
<dbReference type="InterPro" id="IPR005471">
    <property type="entry name" value="Tscrpt_reg_IclR_N"/>
</dbReference>
<keyword evidence="3" id="KW-0804">Transcription</keyword>
<feature type="domain" description="IclR-ED" evidence="6">
    <location>
        <begin position="86"/>
        <end position="264"/>
    </location>
</feature>
<dbReference type="Pfam" id="PF01614">
    <property type="entry name" value="IclR_C"/>
    <property type="match status" value="1"/>
</dbReference>
<dbReference type="Pfam" id="PF09339">
    <property type="entry name" value="HTH_IclR"/>
    <property type="match status" value="1"/>
</dbReference>
<dbReference type="Gene3D" id="1.10.10.10">
    <property type="entry name" value="Winged helix-like DNA-binding domain superfamily/Winged helix DNA-binding domain"/>
    <property type="match status" value="1"/>
</dbReference>